<reference evidence="1" key="1">
    <citation type="submission" date="2014-11" db="EMBL/GenBank/DDBJ databases">
        <authorList>
            <person name="Amaro Gonzalez C."/>
        </authorList>
    </citation>
    <scope>NUCLEOTIDE SEQUENCE</scope>
</reference>
<name>A0A0E9PT69_ANGAN</name>
<organism evidence="1">
    <name type="scientific">Anguilla anguilla</name>
    <name type="common">European freshwater eel</name>
    <name type="synonym">Muraena anguilla</name>
    <dbReference type="NCBI Taxonomy" id="7936"/>
    <lineage>
        <taxon>Eukaryota</taxon>
        <taxon>Metazoa</taxon>
        <taxon>Chordata</taxon>
        <taxon>Craniata</taxon>
        <taxon>Vertebrata</taxon>
        <taxon>Euteleostomi</taxon>
        <taxon>Actinopterygii</taxon>
        <taxon>Neopterygii</taxon>
        <taxon>Teleostei</taxon>
        <taxon>Anguilliformes</taxon>
        <taxon>Anguillidae</taxon>
        <taxon>Anguilla</taxon>
    </lineage>
</organism>
<proteinExistence type="predicted"/>
<accession>A0A0E9PT69</accession>
<dbReference type="EMBL" id="GBXM01100766">
    <property type="protein sequence ID" value="JAH07811.1"/>
    <property type="molecule type" value="Transcribed_RNA"/>
</dbReference>
<evidence type="ECO:0000313" key="1">
    <source>
        <dbReference type="EMBL" id="JAH07811.1"/>
    </source>
</evidence>
<protein>
    <submittedName>
        <fullName evidence="1">Uncharacterized protein</fullName>
    </submittedName>
</protein>
<reference evidence="1" key="2">
    <citation type="journal article" date="2015" name="Fish Shellfish Immunol.">
        <title>Early steps in the European eel (Anguilla anguilla)-Vibrio vulnificus interaction in the gills: Role of the RtxA13 toxin.</title>
        <authorList>
            <person name="Callol A."/>
            <person name="Pajuelo D."/>
            <person name="Ebbesson L."/>
            <person name="Teles M."/>
            <person name="MacKenzie S."/>
            <person name="Amaro C."/>
        </authorList>
    </citation>
    <scope>NUCLEOTIDE SEQUENCE</scope>
</reference>
<sequence length="42" mass="4689">MKATYHCSNKIDSSVIHHDIEMLPIIALLSTRADSAIFVSFL</sequence>
<dbReference type="AlphaFoldDB" id="A0A0E9PT69"/>